<feature type="transmembrane region" description="Helical" evidence="1">
    <location>
        <begin position="179"/>
        <end position="204"/>
    </location>
</feature>
<proteinExistence type="predicted"/>
<dbReference type="RefSeq" id="WP_262841470.1">
    <property type="nucleotide sequence ID" value="NZ_JANZYP010000005.1"/>
</dbReference>
<keyword evidence="1" id="KW-0472">Membrane</keyword>
<evidence type="ECO:0000256" key="1">
    <source>
        <dbReference type="SAM" id="Phobius"/>
    </source>
</evidence>
<organism evidence="2 3">
    <name type="scientific">Sphaerisporangium corydalis</name>
    <dbReference type="NCBI Taxonomy" id="1441875"/>
    <lineage>
        <taxon>Bacteria</taxon>
        <taxon>Bacillati</taxon>
        <taxon>Actinomycetota</taxon>
        <taxon>Actinomycetes</taxon>
        <taxon>Streptosporangiales</taxon>
        <taxon>Streptosporangiaceae</taxon>
        <taxon>Sphaerisporangium</taxon>
    </lineage>
</organism>
<dbReference type="Proteomes" id="UP001595891">
    <property type="component" value="Unassembled WGS sequence"/>
</dbReference>
<dbReference type="Pfam" id="PF04464">
    <property type="entry name" value="Glyphos_transf"/>
    <property type="match status" value="1"/>
</dbReference>
<keyword evidence="1" id="KW-0812">Transmembrane</keyword>
<keyword evidence="3" id="KW-1185">Reference proteome</keyword>
<feature type="transmembrane region" description="Helical" evidence="1">
    <location>
        <begin position="88"/>
        <end position="107"/>
    </location>
</feature>
<accession>A0ABV9EEN2</accession>
<feature type="transmembrane region" description="Helical" evidence="1">
    <location>
        <begin position="152"/>
        <end position="173"/>
    </location>
</feature>
<keyword evidence="1" id="KW-1133">Transmembrane helix</keyword>
<dbReference type="InterPro" id="IPR007554">
    <property type="entry name" value="Glycerophosphate_synth"/>
</dbReference>
<dbReference type="EMBL" id="JBHSFN010000005">
    <property type="protein sequence ID" value="MFC4586529.1"/>
    <property type="molecule type" value="Genomic_DNA"/>
</dbReference>
<dbReference type="SUPFAM" id="SSF53756">
    <property type="entry name" value="UDP-Glycosyltransferase/glycogen phosphorylase"/>
    <property type="match status" value="1"/>
</dbReference>
<reference evidence="3" key="1">
    <citation type="journal article" date="2019" name="Int. J. Syst. Evol. Microbiol.">
        <title>The Global Catalogue of Microorganisms (GCM) 10K type strain sequencing project: providing services to taxonomists for standard genome sequencing and annotation.</title>
        <authorList>
            <consortium name="The Broad Institute Genomics Platform"/>
            <consortium name="The Broad Institute Genome Sequencing Center for Infectious Disease"/>
            <person name="Wu L."/>
            <person name="Ma J."/>
        </authorList>
    </citation>
    <scope>NUCLEOTIDE SEQUENCE [LARGE SCALE GENOMIC DNA]</scope>
    <source>
        <strain evidence="3">CCUG 49560</strain>
    </source>
</reference>
<dbReference type="InterPro" id="IPR043148">
    <property type="entry name" value="TagF_C"/>
</dbReference>
<evidence type="ECO:0000313" key="3">
    <source>
        <dbReference type="Proteomes" id="UP001595891"/>
    </source>
</evidence>
<name>A0ABV9EEN2_9ACTN</name>
<comment type="caution">
    <text evidence="2">The sequence shown here is derived from an EMBL/GenBank/DDBJ whole genome shotgun (WGS) entry which is preliminary data.</text>
</comment>
<gene>
    <name evidence="2" type="ORF">ACFO8L_10620</name>
</gene>
<evidence type="ECO:0000313" key="2">
    <source>
        <dbReference type="EMBL" id="MFC4586529.1"/>
    </source>
</evidence>
<protein>
    <submittedName>
        <fullName evidence="2">CDP-glycerol glycerophosphotransferase family protein</fullName>
    </submittedName>
</protein>
<sequence>MRRNTWGAFLAALLLLSFPVLLAAALRPSPLVFALAVAVSYGTEAALGRAAPIVFARLGRVHLGIAVRFLAREAGAVLLVARTAGGDSRWFVVLCGGLLVTHLLRVLHTGVAIHLDRCLNRMPVVTRNIAVPALRIPGAPPEWLAGRRGAHLFHLDVLPVGAVAAGAVAGWYGPGTAGFAAALGGAGLGAAVALRAAAVVVLALHARRAAPLACRERVITEVDLRVRALRPEVIFYFSGPVGSVYQATMWLETLSRLSRRTIVVLRERELLPLLGPTSLPVLCVPSAVDLMNLRGLEGARVALYASNVGKNIHLLRVPGLRSVFVGHGDSDKEASFNPFSKAYDEVWVAGRAGRDRYLRAQVGVRDEDVVEVGRPQLSGIRGDGPGLPVLSVLYAPTWEGWTDDLFHTSIITMGPRLVQALLAHVPQVRLVYKPHPLTGERDPRAATAHRMIMEMIAAARGGPHRAVTGAEPHLYACFNDSDLLVSDISSVVADFVASGKPYAVTNVAGMAGHVFRERYPSAGAAYLLGPDLRELPGIVARLQRRGEDELAGARRDLRTYLLGPGVPDAMTRFDAAVGRACDRSGAPAALSL</sequence>
<dbReference type="Gene3D" id="3.40.50.12580">
    <property type="match status" value="1"/>
</dbReference>